<protein>
    <submittedName>
        <fullName evidence="2">Uncharacterized protein</fullName>
    </submittedName>
</protein>
<reference evidence="2" key="1">
    <citation type="submission" date="2013-12" db="EMBL/GenBank/DDBJ databases">
        <title>The Genome Sequence of Aphanomyces astaci APO3.</title>
        <authorList>
            <consortium name="The Broad Institute Genomics Platform"/>
            <person name="Russ C."/>
            <person name="Tyler B."/>
            <person name="van West P."/>
            <person name="Dieguez-Uribeondo J."/>
            <person name="Young S.K."/>
            <person name="Zeng Q."/>
            <person name="Gargeya S."/>
            <person name="Fitzgerald M."/>
            <person name="Abouelleil A."/>
            <person name="Alvarado L."/>
            <person name="Chapman S.B."/>
            <person name="Gainer-Dewar J."/>
            <person name="Goldberg J."/>
            <person name="Griggs A."/>
            <person name="Gujja S."/>
            <person name="Hansen M."/>
            <person name="Howarth C."/>
            <person name="Imamovic A."/>
            <person name="Ireland A."/>
            <person name="Larimer J."/>
            <person name="McCowan C."/>
            <person name="Murphy C."/>
            <person name="Pearson M."/>
            <person name="Poon T.W."/>
            <person name="Priest M."/>
            <person name="Roberts A."/>
            <person name="Saif S."/>
            <person name="Shea T."/>
            <person name="Sykes S."/>
            <person name="Wortman J."/>
            <person name="Nusbaum C."/>
            <person name="Birren B."/>
        </authorList>
    </citation>
    <scope>NUCLEOTIDE SEQUENCE [LARGE SCALE GENOMIC DNA]</scope>
    <source>
        <strain evidence="2">APO3</strain>
    </source>
</reference>
<sequence>MDRRSGRPERQVHADCGTEEKSRHDALHHVVGLERCNEGVRAHALRRGRLDHRALELLARRLQPCSLVQSGTQVAEGTVCRMESNC</sequence>
<accession>W4GC45</accession>
<evidence type="ECO:0000313" key="2">
    <source>
        <dbReference type="EMBL" id="ETV76861.1"/>
    </source>
</evidence>
<dbReference type="EMBL" id="KI913135">
    <property type="protein sequence ID" value="ETV76861.1"/>
    <property type="molecule type" value="Genomic_DNA"/>
</dbReference>
<feature type="region of interest" description="Disordered" evidence="1">
    <location>
        <begin position="1"/>
        <end position="21"/>
    </location>
</feature>
<dbReference type="VEuPathDB" id="FungiDB:H257_09297"/>
<evidence type="ECO:0000256" key="1">
    <source>
        <dbReference type="SAM" id="MobiDB-lite"/>
    </source>
</evidence>
<name>W4GC45_APHAT</name>
<dbReference type="AlphaFoldDB" id="W4GC45"/>
<gene>
    <name evidence="2" type="ORF">H257_09297</name>
</gene>
<dbReference type="RefSeq" id="XP_009833773.1">
    <property type="nucleotide sequence ID" value="XM_009835471.1"/>
</dbReference>
<proteinExistence type="predicted"/>
<organism evidence="2">
    <name type="scientific">Aphanomyces astaci</name>
    <name type="common">Crayfish plague agent</name>
    <dbReference type="NCBI Taxonomy" id="112090"/>
    <lineage>
        <taxon>Eukaryota</taxon>
        <taxon>Sar</taxon>
        <taxon>Stramenopiles</taxon>
        <taxon>Oomycota</taxon>
        <taxon>Saprolegniomycetes</taxon>
        <taxon>Saprolegniales</taxon>
        <taxon>Verrucalvaceae</taxon>
        <taxon>Aphanomyces</taxon>
    </lineage>
</organism>
<dbReference type="GeneID" id="20811293"/>